<evidence type="ECO:0000313" key="3">
    <source>
        <dbReference type="Proteomes" id="UP001285352"/>
    </source>
</evidence>
<evidence type="ECO:0000313" key="2">
    <source>
        <dbReference type="EMBL" id="MDX8144240.1"/>
    </source>
</evidence>
<dbReference type="InterPro" id="IPR043917">
    <property type="entry name" value="DUF5753"/>
</dbReference>
<reference evidence="2 3" key="1">
    <citation type="submission" date="2023-11" db="EMBL/GenBank/DDBJ databases">
        <title>Lentzea sokolovensis, sp. nov., Lentzea kristufkii, sp. nov., and Lentzea miocenensis, sp. nov., rare actinobacteria from Sokolov Coal Basin, Miocene lacustrine sediment, Czech Republic.</title>
        <authorList>
            <person name="Lara A."/>
            <person name="Kotroba L."/>
            <person name="Nouioui I."/>
            <person name="Neumann-Schaal M."/>
            <person name="Mast Y."/>
            <person name="Chronakova A."/>
        </authorList>
    </citation>
    <scope>NUCLEOTIDE SEQUENCE [LARGE SCALE GENOMIC DNA]</scope>
    <source>
        <strain evidence="2 3">BCCO 10_0061</strain>
    </source>
</reference>
<proteinExistence type="predicted"/>
<dbReference type="RefSeq" id="WP_319976455.1">
    <property type="nucleotide sequence ID" value="NZ_JAXAVU010000009.1"/>
</dbReference>
<accession>A0ABU4UYC3</accession>
<dbReference type="InterPro" id="IPR001387">
    <property type="entry name" value="Cro/C1-type_HTH"/>
</dbReference>
<dbReference type="CDD" id="cd00093">
    <property type="entry name" value="HTH_XRE"/>
    <property type="match status" value="1"/>
</dbReference>
<dbReference type="SMART" id="SM00530">
    <property type="entry name" value="HTH_XRE"/>
    <property type="match status" value="1"/>
</dbReference>
<evidence type="ECO:0000259" key="1">
    <source>
        <dbReference type="PROSITE" id="PS50943"/>
    </source>
</evidence>
<dbReference type="InterPro" id="IPR010982">
    <property type="entry name" value="Lambda_DNA-bd_dom_sf"/>
</dbReference>
<gene>
    <name evidence="2" type="ORF">SK854_19140</name>
</gene>
<dbReference type="EMBL" id="JAXAVU010000009">
    <property type="protein sequence ID" value="MDX8144240.1"/>
    <property type="molecule type" value="Genomic_DNA"/>
</dbReference>
<dbReference type="PROSITE" id="PS50943">
    <property type="entry name" value="HTH_CROC1"/>
    <property type="match status" value="1"/>
</dbReference>
<dbReference type="SUPFAM" id="SSF47413">
    <property type="entry name" value="lambda repressor-like DNA-binding domains"/>
    <property type="match status" value="1"/>
</dbReference>
<comment type="caution">
    <text evidence="2">The sequence shown here is derived from an EMBL/GenBank/DDBJ whole genome shotgun (WGS) entry which is preliminary data.</text>
</comment>
<name>A0ABU4UYC3_9PSEU</name>
<organism evidence="2 3">
    <name type="scientific">Lentzea sokolovensis</name>
    <dbReference type="NCBI Taxonomy" id="3095429"/>
    <lineage>
        <taxon>Bacteria</taxon>
        <taxon>Bacillati</taxon>
        <taxon>Actinomycetota</taxon>
        <taxon>Actinomycetes</taxon>
        <taxon>Pseudonocardiales</taxon>
        <taxon>Pseudonocardiaceae</taxon>
        <taxon>Lentzea</taxon>
    </lineage>
</organism>
<dbReference type="Pfam" id="PF19054">
    <property type="entry name" value="DUF5753"/>
    <property type="match status" value="1"/>
</dbReference>
<sequence>MGQARQTVERLQLGLTLQRLRLNAGLAQQEAADAIGRSAGRLSQVENGKGALGPDELVRLLDLYDVTPEDRATVLSLGKASRRRQPRAGYLDTLPDSYLRFTDMLTAAKRIGWYETGLMPGVVQSEAYVRALIGAGSTVWSEAEMAERIGFRLESQRRVLEVGEAERIDIVFTEETLLRVVGDESVMSQQVVHLLGLLDQHAGLSIRIVPLEAGNHPLLGGNMVSLEFENASPVTFASAIWGPSLYFDQPDDTVPMRQLFAAVQDIALSPQDSRGALIRFLARST</sequence>
<dbReference type="Pfam" id="PF13560">
    <property type="entry name" value="HTH_31"/>
    <property type="match status" value="1"/>
</dbReference>
<protein>
    <submittedName>
        <fullName evidence="2">Helix-turn-helix transcriptional regulator</fullName>
    </submittedName>
</protein>
<feature type="domain" description="HTH cro/C1-type" evidence="1">
    <location>
        <begin position="17"/>
        <end position="71"/>
    </location>
</feature>
<dbReference type="Gene3D" id="1.10.260.40">
    <property type="entry name" value="lambda repressor-like DNA-binding domains"/>
    <property type="match status" value="1"/>
</dbReference>
<dbReference type="Proteomes" id="UP001285352">
    <property type="component" value="Unassembled WGS sequence"/>
</dbReference>
<keyword evidence="3" id="KW-1185">Reference proteome</keyword>